<keyword evidence="3" id="KW-1185">Reference proteome</keyword>
<dbReference type="STRING" id="1903181.BTN85_0457"/>
<reference evidence="2" key="1">
    <citation type="submission" date="2016-12" db="EMBL/GenBank/DDBJ databases">
        <title>Discovery of methanogenic haloarchaea.</title>
        <authorList>
            <person name="Sorokin D.Y."/>
            <person name="Makarova K.S."/>
            <person name="Abbas B."/>
            <person name="Ferrer M."/>
            <person name="Golyshin P.N."/>
        </authorList>
    </citation>
    <scope>NUCLEOTIDE SEQUENCE [LARGE SCALE GENOMIC DNA]</scope>
    <source>
        <strain evidence="2">HMET1</strain>
    </source>
</reference>
<dbReference type="Proteomes" id="UP000185744">
    <property type="component" value="Unassembled WGS sequence"/>
</dbReference>
<dbReference type="EMBL" id="MSDW01000001">
    <property type="protein sequence ID" value="OKY77979.1"/>
    <property type="molecule type" value="Genomic_DNA"/>
</dbReference>
<dbReference type="AlphaFoldDB" id="A0A1Q6DUC3"/>
<evidence type="ECO:0000256" key="1">
    <source>
        <dbReference type="SAM" id="MobiDB-lite"/>
    </source>
</evidence>
<gene>
    <name evidence="2" type="ORF">BTN85_0457</name>
</gene>
<dbReference type="InParanoid" id="A0A1Q6DUC3"/>
<feature type="compositionally biased region" description="Acidic residues" evidence="1">
    <location>
        <begin position="220"/>
        <end position="251"/>
    </location>
</feature>
<proteinExistence type="predicted"/>
<comment type="caution">
    <text evidence="2">The sequence shown here is derived from an EMBL/GenBank/DDBJ whole genome shotgun (WGS) entry which is preliminary data.</text>
</comment>
<name>A0A1Q6DUC3_METT1</name>
<feature type="region of interest" description="Disordered" evidence="1">
    <location>
        <begin position="186"/>
        <end position="251"/>
    </location>
</feature>
<feature type="compositionally biased region" description="Basic and acidic residues" evidence="1">
    <location>
        <begin position="186"/>
        <end position="219"/>
    </location>
</feature>
<sequence length="251" mass="29152">MREVAKRVFAEEYSNSDLIERGGNSQYSPTYVITPTGARCNRLFVIGVLTEVENIGKESELYRGRVSDPTGTFLIYAGDFQPEALKFLSEANPPTFIALTGKTNLYEPDEDTSITSIRPEIINNVSEKERKVWVVKTAQLTIERLKNLDEKAIDYYEPDKEYYQGIVKKALKFLLEEETDEIEIKEDDKTKDKNKTREKINKKDKEETEHQEETKGQVKEEEDEEIEDIFEESEEEKKEEEDIEELDLSDL</sequence>
<protein>
    <submittedName>
        <fullName evidence="2">RPA family protein a subunit of RPA complex</fullName>
    </submittedName>
</protein>
<organism evidence="2 3">
    <name type="scientific">Methanohalarchaeum thermophilum</name>
    <dbReference type="NCBI Taxonomy" id="1903181"/>
    <lineage>
        <taxon>Archaea</taxon>
        <taxon>Methanobacteriati</taxon>
        <taxon>Methanobacteriota</taxon>
        <taxon>Methanonatronarchaeia</taxon>
        <taxon>Methanonatronarchaeales</taxon>
        <taxon>Methanonatronarchaeaceae</taxon>
        <taxon>Candidatus Methanohalarchaeum</taxon>
    </lineage>
</organism>
<evidence type="ECO:0000313" key="2">
    <source>
        <dbReference type="EMBL" id="OKY77979.1"/>
    </source>
</evidence>
<accession>A0A1Q6DUC3</accession>
<evidence type="ECO:0000313" key="3">
    <source>
        <dbReference type="Proteomes" id="UP000185744"/>
    </source>
</evidence>